<keyword evidence="5 8" id="KW-1133">Transmembrane helix</keyword>
<dbReference type="InterPro" id="IPR058533">
    <property type="entry name" value="Cation_efflux_TM"/>
</dbReference>
<comment type="caution">
    <text evidence="10">The sequence shown here is derived from an EMBL/GenBank/DDBJ whole genome shotgun (WGS) entry which is preliminary data.</text>
</comment>
<dbReference type="InterPro" id="IPR050291">
    <property type="entry name" value="CDF_Transporter"/>
</dbReference>
<dbReference type="InterPro" id="IPR036837">
    <property type="entry name" value="Cation_efflux_CTD_sf"/>
</dbReference>
<evidence type="ECO:0000256" key="7">
    <source>
        <dbReference type="SAM" id="MobiDB-lite"/>
    </source>
</evidence>
<feature type="compositionally biased region" description="Basic and acidic residues" evidence="7">
    <location>
        <begin position="13"/>
        <end position="39"/>
    </location>
</feature>
<organism evidence="10 11">
    <name type="scientific">Paeniglutamicibacter psychrophenolicus</name>
    <dbReference type="NCBI Taxonomy" id="257454"/>
    <lineage>
        <taxon>Bacteria</taxon>
        <taxon>Bacillati</taxon>
        <taxon>Actinomycetota</taxon>
        <taxon>Actinomycetes</taxon>
        <taxon>Micrococcales</taxon>
        <taxon>Micrococcaceae</taxon>
        <taxon>Paeniglutamicibacter</taxon>
    </lineage>
</organism>
<evidence type="ECO:0000256" key="1">
    <source>
        <dbReference type="ARBA" id="ARBA00004141"/>
    </source>
</evidence>
<evidence type="ECO:0000256" key="5">
    <source>
        <dbReference type="ARBA" id="ARBA00022989"/>
    </source>
</evidence>
<accession>A0ABS4WAQ3</accession>
<dbReference type="Gene3D" id="3.30.70.1350">
    <property type="entry name" value="Cation efflux protein, cytoplasmic domain"/>
    <property type="match status" value="1"/>
</dbReference>
<evidence type="ECO:0000256" key="8">
    <source>
        <dbReference type="SAM" id="Phobius"/>
    </source>
</evidence>
<dbReference type="InterPro" id="IPR002524">
    <property type="entry name" value="Cation_efflux"/>
</dbReference>
<evidence type="ECO:0000256" key="2">
    <source>
        <dbReference type="ARBA" id="ARBA00008114"/>
    </source>
</evidence>
<keyword evidence="3" id="KW-0813">Transport</keyword>
<reference evidence="10 11" key="1">
    <citation type="submission" date="2021-03" db="EMBL/GenBank/DDBJ databases">
        <title>Sequencing the genomes of 1000 actinobacteria strains.</title>
        <authorList>
            <person name="Klenk H.-P."/>
        </authorList>
    </citation>
    <scope>NUCLEOTIDE SEQUENCE [LARGE SCALE GENOMIC DNA]</scope>
    <source>
        <strain evidence="10 11">DSM 15454</strain>
    </source>
</reference>
<feature type="transmembrane region" description="Helical" evidence="8">
    <location>
        <begin position="85"/>
        <end position="109"/>
    </location>
</feature>
<evidence type="ECO:0000259" key="9">
    <source>
        <dbReference type="Pfam" id="PF01545"/>
    </source>
</evidence>
<feature type="transmembrane region" description="Helical" evidence="8">
    <location>
        <begin position="225"/>
        <end position="243"/>
    </location>
</feature>
<evidence type="ECO:0000256" key="6">
    <source>
        <dbReference type="ARBA" id="ARBA00023136"/>
    </source>
</evidence>
<feature type="region of interest" description="Disordered" evidence="7">
    <location>
        <begin position="1"/>
        <end position="43"/>
    </location>
</feature>
<feature type="transmembrane region" description="Helical" evidence="8">
    <location>
        <begin position="249"/>
        <end position="269"/>
    </location>
</feature>
<dbReference type="PANTHER" id="PTHR43840:SF15">
    <property type="entry name" value="MITOCHONDRIAL METAL TRANSPORTER 1-RELATED"/>
    <property type="match status" value="1"/>
</dbReference>
<dbReference type="Gene3D" id="1.20.1510.10">
    <property type="entry name" value="Cation efflux protein transmembrane domain"/>
    <property type="match status" value="1"/>
</dbReference>
<feature type="transmembrane region" description="Helical" evidence="8">
    <location>
        <begin position="152"/>
        <end position="170"/>
    </location>
</feature>
<dbReference type="EMBL" id="JAGIOE010000001">
    <property type="protein sequence ID" value="MBP2373290.1"/>
    <property type="molecule type" value="Genomic_DNA"/>
</dbReference>
<comment type="similarity">
    <text evidence="2">Belongs to the cation diffusion facilitator (CDF) transporter (TC 2.A.4) family.</text>
</comment>
<name>A0ABS4WAQ3_9MICC</name>
<feature type="transmembrane region" description="Helical" evidence="8">
    <location>
        <begin position="182"/>
        <end position="204"/>
    </location>
</feature>
<dbReference type="NCBIfam" id="TIGR01297">
    <property type="entry name" value="CDF"/>
    <property type="match status" value="1"/>
</dbReference>
<feature type="transmembrane region" description="Helical" evidence="8">
    <location>
        <begin position="115"/>
        <end position="131"/>
    </location>
</feature>
<feature type="domain" description="Cation efflux protein transmembrane" evidence="9">
    <location>
        <begin position="81"/>
        <end position="273"/>
    </location>
</feature>
<dbReference type="Pfam" id="PF01545">
    <property type="entry name" value="Cation_efflux"/>
    <property type="match status" value="1"/>
</dbReference>
<sequence>MSAASGHAPGNPGHDHGPAGHHDHPHDHEHNHDGHNHDGHGHKHRSGFTGWLFELFVPHTHDAADSIDDALESNVQGIRALKISLAILLATTVLQFIVVGFSGSVALLADTIHNLSDALTAVPLWIAFILGRRAANRRYTFGYGRAEDLAGLFIVVVVALSAVLAAWQSIDRLLHPQPLEHLGWVLAAGVVGFIGNEAVAMYRIKIGRRIGSAALVADGVHARTDGFTSLAVVLGAGGAMLGFPLADPIVGLLISAAIFILLIGTICSIGRRLMDGIEPDLLAKAEEAFASVPGILETPRIQLRWVGHRLHCTAVAVVRDAALSEVEATLAEARAAVARALPKLDDLLIQTGTLRIDAVEGSSQCHQKISRTG</sequence>
<comment type="subcellular location">
    <subcellularLocation>
        <location evidence="1">Membrane</location>
        <topology evidence="1">Multi-pass membrane protein</topology>
    </subcellularLocation>
</comment>
<dbReference type="RefSeq" id="WP_209906490.1">
    <property type="nucleotide sequence ID" value="NZ_BAAAMI010000024.1"/>
</dbReference>
<protein>
    <submittedName>
        <fullName evidence="10">Cation diffusion facilitator family transporter</fullName>
    </submittedName>
</protein>
<proteinExistence type="inferred from homology"/>
<evidence type="ECO:0000313" key="11">
    <source>
        <dbReference type="Proteomes" id="UP000766570"/>
    </source>
</evidence>
<dbReference type="SUPFAM" id="SSF161111">
    <property type="entry name" value="Cation efflux protein transmembrane domain-like"/>
    <property type="match status" value="1"/>
</dbReference>
<keyword evidence="6 8" id="KW-0472">Membrane</keyword>
<dbReference type="InterPro" id="IPR027469">
    <property type="entry name" value="Cation_efflux_TMD_sf"/>
</dbReference>
<gene>
    <name evidence="10" type="ORF">JOF46_001202</name>
</gene>
<evidence type="ECO:0000313" key="10">
    <source>
        <dbReference type="EMBL" id="MBP2373290.1"/>
    </source>
</evidence>
<keyword evidence="11" id="KW-1185">Reference proteome</keyword>
<evidence type="ECO:0000256" key="4">
    <source>
        <dbReference type="ARBA" id="ARBA00022692"/>
    </source>
</evidence>
<keyword evidence="4 8" id="KW-0812">Transmembrane</keyword>
<dbReference type="PANTHER" id="PTHR43840">
    <property type="entry name" value="MITOCHONDRIAL METAL TRANSPORTER 1-RELATED"/>
    <property type="match status" value="1"/>
</dbReference>
<feature type="compositionally biased region" description="Low complexity" evidence="7">
    <location>
        <begin position="1"/>
        <end position="12"/>
    </location>
</feature>
<evidence type="ECO:0000256" key="3">
    <source>
        <dbReference type="ARBA" id="ARBA00022448"/>
    </source>
</evidence>
<dbReference type="Proteomes" id="UP000766570">
    <property type="component" value="Unassembled WGS sequence"/>
</dbReference>